<dbReference type="EMBL" id="WIUZ02000009">
    <property type="protein sequence ID" value="KAF9783899.1"/>
    <property type="molecule type" value="Genomic_DNA"/>
</dbReference>
<protein>
    <recommendedName>
        <fullName evidence="1">F-box domain-containing protein</fullName>
    </recommendedName>
</protein>
<organism evidence="2 3">
    <name type="scientific">Thelephora terrestris</name>
    <dbReference type="NCBI Taxonomy" id="56493"/>
    <lineage>
        <taxon>Eukaryota</taxon>
        <taxon>Fungi</taxon>
        <taxon>Dikarya</taxon>
        <taxon>Basidiomycota</taxon>
        <taxon>Agaricomycotina</taxon>
        <taxon>Agaricomycetes</taxon>
        <taxon>Thelephorales</taxon>
        <taxon>Thelephoraceae</taxon>
        <taxon>Thelephora</taxon>
    </lineage>
</organism>
<dbReference type="OrthoDB" id="2934649at2759"/>
<evidence type="ECO:0000259" key="1">
    <source>
        <dbReference type="Pfam" id="PF12937"/>
    </source>
</evidence>
<evidence type="ECO:0000313" key="2">
    <source>
        <dbReference type="EMBL" id="KAF9783899.1"/>
    </source>
</evidence>
<reference evidence="2" key="2">
    <citation type="submission" date="2020-11" db="EMBL/GenBank/DDBJ databases">
        <authorList>
            <consortium name="DOE Joint Genome Institute"/>
            <person name="Kuo A."/>
            <person name="Miyauchi S."/>
            <person name="Kiss E."/>
            <person name="Drula E."/>
            <person name="Kohler A."/>
            <person name="Sanchez-Garcia M."/>
            <person name="Andreopoulos B."/>
            <person name="Barry K.W."/>
            <person name="Bonito G."/>
            <person name="Buee M."/>
            <person name="Carver A."/>
            <person name="Chen C."/>
            <person name="Cichocki N."/>
            <person name="Clum A."/>
            <person name="Culley D."/>
            <person name="Crous P.W."/>
            <person name="Fauchery L."/>
            <person name="Girlanda M."/>
            <person name="Hayes R."/>
            <person name="Keri Z."/>
            <person name="Labutti K."/>
            <person name="Lipzen A."/>
            <person name="Lombard V."/>
            <person name="Magnuson J."/>
            <person name="Maillard F."/>
            <person name="Morin E."/>
            <person name="Murat C."/>
            <person name="Nolan M."/>
            <person name="Ohm R."/>
            <person name="Pangilinan J."/>
            <person name="Pereira M."/>
            <person name="Perotto S."/>
            <person name="Peter M."/>
            <person name="Riley R."/>
            <person name="Sitrit Y."/>
            <person name="Stielow B."/>
            <person name="Szollosi G."/>
            <person name="Zifcakova L."/>
            <person name="Stursova M."/>
            <person name="Spatafora J.W."/>
            <person name="Tedersoo L."/>
            <person name="Vaario L.-M."/>
            <person name="Yamada A."/>
            <person name="Yan M."/>
            <person name="Wang P."/>
            <person name="Xu J."/>
            <person name="Bruns T."/>
            <person name="Baldrian P."/>
            <person name="Vilgalys R."/>
            <person name="Henrissat B."/>
            <person name="Grigoriev I.V."/>
            <person name="Hibbett D."/>
            <person name="Nagy L.G."/>
            <person name="Martin F.M."/>
        </authorList>
    </citation>
    <scope>NUCLEOTIDE SEQUENCE</scope>
    <source>
        <strain evidence="2">UH-Tt-Lm1</strain>
    </source>
</reference>
<dbReference type="Proteomes" id="UP000736335">
    <property type="component" value="Unassembled WGS sequence"/>
</dbReference>
<feature type="domain" description="F-box" evidence="1">
    <location>
        <begin position="43"/>
        <end position="89"/>
    </location>
</feature>
<comment type="caution">
    <text evidence="2">The sequence shown here is derived from an EMBL/GenBank/DDBJ whole genome shotgun (WGS) entry which is preliminary data.</text>
</comment>
<gene>
    <name evidence="2" type="ORF">BJ322DRAFT_1197277</name>
</gene>
<accession>A0A9P6L668</accession>
<dbReference type="Pfam" id="PF12937">
    <property type="entry name" value="F-box-like"/>
    <property type="match status" value="1"/>
</dbReference>
<dbReference type="InterPro" id="IPR036047">
    <property type="entry name" value="F-box-like_dom_sf"/>
</dbReference>
<dbReference type="SUPFAM" id="SSF81383">
    <property type="entry name" value="F-box domain"/>
    <property type="match status" value="1"/>
</dbReference>
<sequence length="541" mass="61449">MHGPALRHRLSHEAVEPVDPLPDTDLRFNTLAPSGRNSFARVNRIPIDILSLIPTHFISQRDRFRVASVCRHWRGVFLKHGALWSQIFLKRGEEYVSTLLKRAKGSPLDIIVHRHDPIGTIALISPRAQQIRSLEFRNRNWLDIIAVSEFNSGQLPLLRTLKINDPITFDLNSPTVATPPSPTSFRGFANSEEFVFASQTLSLLGHFVFPKLTTFKLCSISDSKCNALYLLDFLKASPLLKTVKLKISAEVVLRDVPQEMVVVLPNVETFSLHLAEDPTSEVYNIAAQISCPFSRDTSLMHNVDDDNVAGSLGVFPTPVLWDTIIHQYMASPIEEVTLEIKGLEEEEIESLLTFQSSDATIFRLGFNVDRTDVDEDKLDMSLVEMGWKIFSQALITIRDHPLLSNVKWFHIKYKAAVANDYLTDVAHRIRELFESLGPLDELTIRGCDLRVFLPHFLDSLWSDLEKPILFPQTKELTILHQSMEDVTECANAILELAKLQHALAIPFERVTIHMEWIPEEIEEELRLWVGALDFRGVIGIR</sequence>
<dbReference type="AlphaFoldDB" id="A0A9P6L668"/>
<evidence type="ECO:0000313" key="3">
    <source>
        <dbReference type="Proteomes" id="UP000736335"/>
    </source>
</evidence>
<proteinExistence type="predicted"/>
<name>A0A9P6L668_9AGAM</name>
<reference evidence="2" key="1">
    <citation type="journal article" date="2020" name="Nat. Commun.">
        <title>Large-scale genome sequencing of mycorrhizal fungi provides insights into the early evolution of symbiotic traits.</title>
        <authorList>
            <person name="Miyauchi S."/>
            <person name="Kiss E."/>
            <person name="Kuo A."/>
            <person name="Drula E."/>
            <person name="Kohler A."/>
            <person name="Sanchez-Garcia M."/>
            <person name="Morin E."/>
            <person name="Andreopoulos B."/>
            <person name="Barry K.W."/>
            <person name="Bonito G."/>
            <person name="Buee M."/>
            <person name="Carver A."/>
            <person name="Chen C."/>
            <person name="Cichocki N."/>
            <person name="Clum A."/>
            <person name="Culley D."/>
            <person name="Crous P.W."/>
            <person name="Fauchery L."/>
            <person name="Girlanda M."/>
            <person name="Hayes R.D."/>
            <person name="Keri Z."/>
            <person name="LaButti K."/>
            <person name="Lipzen A."/>
            <person name="Lombard V."/>
            <person name="Magnuson J."/>
            <person name="Maillard F."/>
            <person name="Murat C."/>
            <person name="Nolan M."/>
            <person name="Ohm R.A."/>
            <person name="Pangilinan J."/>
            <person name="Pereira M.F."/>
            <person name="Perotto S."/>
            <person name="Peter M."/>
            <person name="Pfister S."/>
            <person name="Riley R."/>
            <person name="Sitrit Y."/>
            <person name="Stielow J.B."/>
            <person name="Szollosi G."/>
            <person name="Zifcakova L."/>
            <person name="Stursova M."/>
            <person name="Spatafora J.W."/>
            <person name="Tedersoo L."/>
            <person name="Vaario L.M."/>
            <person name="Yamada A."/>
            <person name="Yan M."/>
            <person name="Wang P."/>
            <person name="Xu J."/>
            <person name="Bruns T."/>
            <person name="Baldrian P."/>
            <person name="Vilgalys R."/>
            <person name="Dunand C."/>
            <person name="Henrissat B."/>
            <person name="Grigoriev I.V."/>
            <person name="Hibbett D."/>
            <person name="Nagy L.G."/>
            <person name="Martin F.M."/>
        </authorList>
    </citation>
    <scope>NUCLEOTIDE SEQUENCE</scope>
    <source>
        <strain evidence="2">UH-Tt-Lm1</strain>
    </source>
</reference>
<dbReference type="InterPro" id="IPR001810">
    <property type="entry name" value="F-box_dom"/>
</dbReference>
<dbReference type="Gene3D" id="1.20.1280.50">
    <property type="match status" value="1"/>
</dbReference>
<keyword evidence="3" id="KW-1185">Reference proteome</keyword>